<evidence type="ECO:0000313" key="2">
    <source>
        <dbReference type="Proteomes" id="UP001212821"/>
    </source>
</evidence>
<dbReference type="RefSeq" id="WP_270142692.1">
    <property type="nucleotide sequence ID" value="NZ_CP115450.1"/>
</dbReference>
<dbReference type="CDD" id="cd00377">
    <property type="entry name" value="ICL_PEPM"/>
    <property type="match status" value="1"/>
</dbReference>
<name>A0ABY7Q0K1_9ACTN</name>
<protein>
    <submittedName>
        <fullName evidence="1">Isocitrate lyase/phosphoenolpyruvate mutase family protein</fullName>
    </submittedName>
</protein>
<dbReference type="Gene3D" id="6.10.250.2750">
    <property type="match status" value="1"/>
</dbReference>
<accession>A0ABY7Q0K1</accession>
<dbReference type="PANTHER" id="PTHR42905">
    <property type="entry name" value="PHOSPHOENOLPYRUVATE CARBOXYLASE"/>
    <property type="match status" value="1"/>
</dbReference>
<sequence>MQSAAADQYHRARAFRELHERSTAFVIPNPWDAGSAKLLAGLGFPALATTSGGLAFSLGRPDGDNRVSRTEALANAADIVAATPLPVAADLESGYGPSPEDVAETIRLAARAGLVGGSIEDATGDPRAPVLEPAAAADRVRAAVEAARSLDFPFTVTARAENFLYGRPDLKDTVARLQAYQEAGADVLYAPGLPDADAVRAVCAELDRPVNVLAAAGGLSLSVAQLAELGVRRISLGSALVRAALGGLLAAAEEVRTTGTFGFAARALPYAMANEIFTELSDIHRPPKEETS</sequence>
<keyword evidence="2" id="KW-1185">Reference proteome</keyword>
<organism evidence="1 2">
    <name type="scientific">Kitasatospora cathayae</name>
    <dbReference type="NCBI Taxonomy" id="3004092"/>
    <lineage>
        <taxon>Bacteria</taxon>
        <taxon>Bacillati</taxon>
        <taxon>Actinomycetota</taxon>
        <taxon>Actinomycetes</taxon>
        <taxon>Kitasatosporales</taxon>
        <taxon>Streptomycetaceae</taxon>
        <taxon>Kitasatospora</taxon>
    </lineage>
</organism>
<gene>
    <name evidence="1" type="ORF">O1G21_10325</name>
</gene>
<dbReference type="InterPro" id="IPR039556">
    <property type="entry name" value="ICL/PEPM"/>
</dbReference>
<dbReference type="Proteomes" id="UP001212821">
    <property type="component" value="Chromosome"/>
</dbReference>
<evidence type="ECO:0000313" key="1">
    <source>
        <dbReference type="EMBL" id="WBP86202.1"/>
    </source>
</evidence>
<dbReference type="EMBL" id="CP115450">
    <property type="protein sequence ID" value="WBP86202.1"/>
    <property type="molecule type" value="Genomic_DNA"/>
</dbReference>
<dbReference type="Gene3D" id="3.20.20.60">
    <property type="entry name" value="Phosphoenolpyruvate-binding domains"/>
    <property type="match status" value="1"/>
</dbReference>
<dbReference type="InterPro" id="IPR015813">
    <property type="entry name" value="Pyrv/PenolPyrv_kinase-like_dom"/>
</dbReference>
<reference evidence="2" key="1">
    <citation type="submission" date="2022-12" db="EMBL/GenBank/DDBJ databases">
        <authorList>
            <person name="Mo P."/>
        </authorList>
    </citation>
    <scope>NUCLEOTIDE SEQUENCE [LARGE SCALE GENOMIC DNA]</scope>
    <source>
        <strain evidence="2">HUAS 3-15</strain>
    </source>
</reference>
<dbReference type="InterPro" id="IPR040442">
    <property type="entry name" value="Pyrv_kinase-like_dom_sf"/>
</dbReference>
<dbReference type="SUPFAM" id="SSF51621">
    <property type="entry name" value="Phosphoenolpyruvate/pyruvate domain"/>
    <property type="match status" value="1"/>
</dbReference>
<dbReference type="PANTHER" id="PTHR42905:SF16">
    <property type="entry name" value="CARBOXYPHOSPHONOENOLPYRUVATE PHOSPHONOMUTASE-LIKE PROTEIN (AFU_ORTHOLOGUE AFUA_5G07230)"/>
    <property type="match status" value="1"/>
</dbReference>
<dbReference type="GO" id="GO:0016829">
    <property type="term" value="F:lyase activity"/>
    <property type="evidence" value="ECO:0007669"/>
    <property type="project" value="UniProtKB-KW"/>
</dbReference>
<proteinExistence type="predicted"/>
<keyword evidence="1" id="KW-0456">Lyase</keyword>
<dbReference type="Pfam" id="PF13714">
    <property type="entry name" value="PEP_mutase"/>
    <property type="match status" value="1"/>
</dbReference>